<dbReference type="Pfam" id="PF00454">
    <property type="entry name" value="PI3_PI4_kinase"/>
    <property type="match status" value="1"/>
</dbReference>
<dbReference type="PANTHER" id="PTHR45800">
    <property type="entry name" value="PHOSPHATIDYLINOSITOL 4-KINASE GAMMA"/>
    <property type="match status" value="1"/>
</dbReference>
<proteinExistence type="inferred from homology"/>
<dbReference type="GO" id="GO:0004430">
    <property type="term" value="F:1-phosphatidylinositol 4-kinase activity"/>
    <property type="evidence" value="ECO:0007669"/>
    <property type="project" value="UniProtKB-EC"/>
</dbReference>
<comment type="similarity">
    <text evidence="1">Belongs to the PI3/PI4-kinase family. Type II PI4K subfamily.</text>
</comment>
<accession>A0A392QQF0</accession>
<dbReference type="PANTHER" id="PTHR45800:SF24">
    <property type="entry name" value="PHOSPHATIDYLINOSITOL 4-KINASE GAMMA 4"/>
    <property type="match status" value="1"/>
</dbReference>
<evidence type="ECO:0000313" key="8">
    <source>
        <dbReference type="EMBL" id="MCI25756.1"/>
    </source>
</evidence>
<keyword evidence="6" id="KW-0067">ATP-binding</keyword>
<dbReference type="InterPro" id="IPR044571">
    <property type="entry name" value="P4KG1-8"/>
</dbReference>
<feature type="non-terminal residue" evidence="8">
    <location>
        <position position="131"/>
    </location>
</feature>
<feature type="domain" description="PI3K/PI4K catalytic" evidence="7">
    <location>
        <begin position="1"/>
        <end position="131"/>
    </location>
</feature>
<evidence type="ECO:0000256" key="6">
    <source>
        <dbReference type="ARBA" id="ARBA00022840"/>
    </source>
</evidence>
<name>A0A392QQF0_9FABA</name>
<evidence type="ECO:0000256" key="5">
    <source>
        <dbReference type="ARBA" id="ARBA00022777"/>
    </source>
</evidence>
<keyword evidence="9" id="KW-1185">Reference proteome</keyword>
<dbReference type="AlphaFoldDB" id="A0A392QQF0"/>
<evidence type="ECO:0000256" key="1">
    <source>
        <dbReference type="ARBA" id="ARBA00008941"/>
    </source>
</evidence>
<dbReference type="Proteomes" id="UP000265520">
    <property type="component" value="Unassembled WGS sequence"/>
</dbReference>
<protein>
    <recommendedName>
        <fullName evidence="2">1-phosphatidylinositol 4-kinase</fullName>
        <ecNumber evidence="2">2.7.1.67</ecNumber>
    </recommendedName>
</protein>
<reference evidence="8 9" key="1">
    <citation type="journal article" date="2018" name="Front. Plant Sci.">
        <title>Red Clover (Trifolium pratense) and Zigzag Clover (T. medium) - A Picture of Genomic Similarities and Differences.</title>
        <authorList>
            <person name="Dluhosova J."/>
            <person name="Istvanek J."/>
            <person name="Nedelnik J."/>
            <person name="Repkova J."/>
        </authorList>
    </citation>
    <scope>NUCLEOTIDE SEQUENCE [LARGE SCALE GENOMIC DNA]</scope>
    <source>
        <strain evidence="9">cv. 10/8</strain>
        <tissue evidence="8">Leaf</tissue>
    </source>
</reference>
<comment type="caution">
    <text evidence="8">The sequence shown here is derived from an EMBL/GenBank/DDBJ whole genome shotgun (WGS) entry which is preliminary data.</text>
</comment>
<dbReference type="EMBL" id="LXQA010149212">
    <property type="protein sequence ID" value="MCI25756.1"/>
    <property type="molecule type" value="Genomic_DNA"/>
</dbReference>
<evidence type="ECO:0000256" key="3">
    <source>
        <dbReference type="ARBA" id="ARBA00022679"/>
    </source>
</evidence>
<dbReference type="GO" id="GO:0005524">
    <property type="term" value="F:ATP binding"/>
    <property type="evidence" value="ECO:0007669"/>
    <property type="project" value="UniProtKB-KW"/>
</dbReference>
<dbReference type="EC" id="2.7.1.67" evidence="2"/>
<sequence>GTRVGQGAFREVAAYVLDHPISGRRKLFGDVKGFAGVPPTLMVKCLHKGFNHPGDLIAKIGSMQMFVKNNGSCEDIGPRAFPVKEVHKITVLDIRLANADRHAGNILISSEKEDEQSVLIPIDHGYCLPTS</sequence>
<evidence type="ECO:0000259" key="7">
    <source>
        <dbReference type="PROSITE" id="PS50290"/>
    </source>
</evidence>
<organism evidence="8 9">
    <name type="scientific">Trifolium medium</name>
    <dbReference type="NCBI Taxonomy" id="97028"/>
    <lineage>
        <taxon>Eukaryota</taxon>
        <taxon>Viridiplantae</taxon>
        <taxon>Streptophyta</taxon>
        <taxon>Embryophyta</taxon>
        <taxon>Tracheophyta</taxon>
        <taxon>Spermatophyta</taxon>
        <taxon>Magnoliopsida</taxon>
        <taxon>eudicotyledons</taxon>
        <taxon>Gunneridae</taxon>
        <taxon>Pentapetalae</taxon>
        <taxon>rosids</taxon>
        <taxon>fabids</taxon>
        <taxon>Fabales</taxon>
        <taxon>Fabaceae</taxon>
        <taxon>Papilionoideae</taxon>
        <taxon>50 kb inversion clade</taxon>
        <taxon>NPAAA clade</taxon>
        <taxon>Hologalegina</taxon>
        <taxon>IRL clade</taxon>
        <taxon>Trifolieae</taxon>
        <taxon>Trifolium</taxon>
    </lineage>
</organism>
<evidence type="ECO:0000256" key="2">
    <source>
        <dbReference type="ARBA" id="ARBA00012169"/>
    </source>
</evidence>
<keyword evidence="3" id="KW-0808">Transferase</keyword>
<keyword evidence="4" id="KW-0547">Nucleotide-binding</keyword>
<evidence type="ECO:0000313" key="9">
    <source>
        <dbReference type="Proteomes" id="UP000265520"/>
    </source>
</evidence>
<feature type="non-terminal residue" evidence="8">
    <location>
        <position position="1"/>
    </location>
</feature>
<dbReference type="PROSITE" id="PS50290">
    <property type="entry name" value="PI3_4_KINASE_3"/>
    <property type="match status" value="1"/>
</dbReference>
<dbReference type="InterPro" id="IPR000403">
    <property type="entry name" value="PI3/4_kinase_cat_dom"/>
</dbReference>
<keyword evidence="5 8" id="KW-0418">Kinase</keyword>
<evidence type="ECO:0000256" key="4">
    <source>
        <dbReference type="ARBA" id="ARBA00022741"/>
    </source>
</evidence>